<gene>
    <name evidence="8" type="primary">Plekhh1</name>
    <name evidence="8" type="ORF">CALWIL_R14866</name>
</gene>
<dbReference type="Pfam" id="PF00373">
    <property type="entry name" value="FERM_M"/>
    <property type="match status" value="1"/>
</dbReference>
<feature type="domain" description="FERM" evidence="6">
    <location>
        <begin position="1009"/>
        <end position="1342"/>
    </location>
</feature>
<dbReference type="CDD" id="cd13282">
    <property type="entry name" value="PH1_PLEKHH1_PLEKHH2"/>
    <property type="match status" value="1"/>
</dbReference>
<dbReference type="Pfam" id="PF00784">
    <property type="entry name" value="MyTH4"/>
    <property type="match status" value="1"/>
</dbReference>
<dbReference type="SUPFAM" id="SSF47031">
    <property type="entry name" value="Second domain of FERM"/>
    <property type="match status" value="1"/>
</dbReference>
<name>A0A7L4LHN5_9CORV</name>
<evidence type="ECO:0000256" key="4">
    <source>
        <dbReference type="SAM" id="MobiDB-lite"/>
    </source>
</evidence>
<feature type="compositionally biased region" description="Low complexity" evidence="4">
    <location>
        <begin position="542"/>
        <end position="551"/>
    </location>
</feature>
<dbReference type="Gene3D" id="2.30.29.30">
    <property type="entry name" value="Pleckstrin-homology domain (PH domain)/Phosphotyrosine-binding domain (PTB)"/>
    <property type="match status" value="3"/>
</dbReference>
<feature type="non-terminal residue" evidence="8">
    <location>
        <position position="1381"/>
    </location>
</feature>
<protein>
    <submittedName>
        <fullName evidence="8">PKHH1 protein</fullName>
    </submittedName>
</protein>
<feature type="region of interest" description="Disordered" evidence="4">
    <location>
        <begin position="503"/>
        <end position="584"/>
    </location>
</feature>
<dbReference type="PANTHER" id="PTHR22903:SF4">
    <property type="entry name" value="PLECKSTRIN HOMOLOGY DOMAIN-CONTAINING FAMILY H MEMBER 1"/>
    <property type="match status" value="1"/>
</dbReference>
<dbReference type="SMART" id="SM00295">
    <property type="entry name" value="B41"/>
    <property type="match status" value="1"/>
</dbReference>
<dbReference type="SUPFAM" id="SSF54236">
    <property type="entry name" value="Ubiquitin-like"/>
    <property type="match status" value="1"/>
</dbReference>
<dbReference type="InterPro" id="IPR000857">
    <property type="entry name" value="MyTH4_dom"/>
</dbReference>
<dbReference type="FunFam" id="2.30.29.30:FF:000286">
    <property type="entry name" value="PH-protein kinase domain containing protein"/>
    <property type="match status" value="1"/>
</dbReference>
<dbReference type="InterPro" id="IPR011993">
    <property type="entry name" value="PH-like_dom_sf"/>
</dbReference>
<comment type="caution">
    <text evidence="8">The sequence shown here is derived from an EMBL/GenBank/DDBJ whole genome shotgun (WGS) entry which is preliminary data.</text>
</comment>
<evidence type="ECO:0000259" key="7">
    <source>
        <dbReference type="PROSITE" id="PS51016"/>
    </source>
</evidence>
<proteinExistence type="predicted"/>
<dbReference type="PROSITE" id="PS50057">
    <property type="entry name" value="FERM_3"/>
    <property type="match status" value="1"/>
</dbReference>
<dbReference type="Gene3D" id="1.25.40.530">
    <property type="entry name" value="MyTH4 domain"/>
    <property type="match status" value="1"/>
</dbReference>
<dbReference type="InterPro" id="IPR029071">
    <property type="entry name" value="Ubiquitin-like_domsf"/>
</dbReference>
<evidence type="ECO:0000313" key="8">
    <source>
        <dbReference type="EMBL" id="NXY64358.1"/>
    </source>
</evidence>
<feature type="domain" description="PH" evidence="5">
    <location>
        <begin position="589"/>
        <end position="685"/>
    </location>
</feature>
<sequence length="1381" mass="155304">MAELTVENGNCMDWQKRCLVLESQLFKFRLQASKIRELLAEKMQELEQRVMEAEQRAEDAEKQVTVMEEKIKLANVKTGESDSTLHRKYQELMCTMQGKEDLINKLETQLAKQKQLRTEEAKIVQEKAAKIKEWVTFKLRELELENYHLKNCNQRLMEQIEALQDTLQGKCVQLALMLKLMSDPSSWNLSKEKNVFPTLSSKHGLRCSDPISLDSPADTTRILEALTFQSSLEGNCSAVSTLQQMGLDGTRFSDDLSARFHSHRLDSSSSGEIMNMLEGRLQTAEPPLVVSTSAVTAHSFCPGRECSLGSSMTFPKIRTPNTPRDSIQLAKRHHSQPQSGANSFHRVMHLETSTFQPITDPPVSCGHVEETDIDDDGVMEKMETECGLLRGEAGTREGMYHSPAEQREAVSSEAGALDPGGKPPTPPLHRFPSWESRIYAVAKSGMRLSEVAMVNDTSSCFSNFSCSTSGPFTYLIYRNVTVPVYTTLKGKATQISNVPFLDESSGSDDDCGSHASFRTSTAGSENRKASMPGSPRATKRGVSVSSLSSESDYAIPPDAYSLDGDYSEPEHKLQRTSSYSTDGGICTEPMEKSGYLLKMGSQVKTWKRRWFVLRNRQIMYYKSPSDVIRKPQGQLELNSSCQIVRGEGSQTFQAGLVTEKRTYFLTADSPNILEEWIHVLQSILRVQVSGPAGVPHSDAKPTVKGWLTKVKHGHSKLVWCALIGKTFYYYRNHEDKCPLGHLPLRESKVEEVDRSCDSDEDYETTDGGLLSSHCTLVIHPQDQSPTYLLIRTKQEKNTWLYHLTVAAGSSNATVGTSYEQLIGKLLDAEGDPNSPLWKHPMLCYSKDGLHTSLTTLPSEALQTEALKLFKSCQLFINVPVEASSIDYHVSLAQTALQVCLTHSELQNEIYCQLVKQTSCRQPQNHSVIQCWQLLALCAPLFLPQHHFLWYIKQHLQRHADPRSEIGKYAIYCQRSVDRTVQAGEREAKPSRMEIVSILLRNPYHHSLPFSIPVHFMNGTYQVVGFDGSSTVDEFIQRLNQETGMRRPSHMGFSLFTDDPSGRNLEHCLPGNMKICDVISKWEQALKELHPGKYDGGTRIVKLTYKNRLYFRSQAKGETDRERLLLAFQVSNEIANGRFPVNKELALEMVALMAQVEYGDLDRPGSSSPGGTSQLKMQHLLHQVLDKFYPKHYKQNIAPEHLRQLTDRLATKWMVLQGCSPPECIRIYLTVARKWPLFGTKIFAAKPILPSSLEDCPVWIAVNEDGISILDYNTMHLKVSYSYSSVLTFGGCRDDFMIVVSQMKERSSGKNSTEKLLFTMAIPKIVEATLLIASYINYRSTPSLLSSTQPSRSKTPAKKPWETENRCFFPSMPRSTKGPTLL</sequence>
<keyword evidence="2 3" id="KW-0175">Coiled coil</keyword>
<feature type="non-terminal residue" evidence="8">
    <location>
        <position position="1"/>
    </location>
</feature>
<evidence type="ECO:0000259" key="5">
    <source>
        <dbReference type="PROSITE" id="PS50003"/>
    </source>
</evidence>
<keyword evidence="9" id="KW-1185">Reference proteome</keyword>
<dbReference type="CDD" id="cd13206">
    <property type="entry name" value="FERM_C-lobe_PLEKHH1_PLEKHH2"/>
    <property type="match status" value="1"/>
</dbReference>
<feature type="compositionally biased region" description="Basic and acidic residues" evidence="4">
    <location>
        <begin position="394"/>
        <end position="410"/>
    </location>
</feature>
<dbReference type="PROSITE" id="PS50003">
    <property type="entry name" value="PH_DOMAIN"/>
    <property type="match status" value="2"/>
</dbReference>
<dbReference type="Proteomes" id="UP000576729">
    <property type="component" value="Unassembled WGS sequence"/>
</dbReference>
<dbReference type="Pfam" id="PF21989">
    <property type="entry name" value="RA_2"/>
    <property type="match status" value="1"/>
</dbReference>
<evidence type="ECO:0000259" key="6">
    <source>
        <dbReference type="PROSITE" id="PS50057"/>
    </source>
</evidence>
<evidence type="ECO:0000313" key="9">
    <source>
        <dbReference type="Proteomes" id="UP000576729"/>
    </source>
</evidence>
<keyword evidence="1" id="KW-0677">Repeat</keyword>
<accession>A0A7L4LHN5</accession>
<evidence type="ECO:0000256" key="3">
    <source>
        <dbReference type="SAM" id="Coils"/>
    </source>
</evidence>
<dbReference type="Pfam" id="PF00169">
    <property type="entry name" value="PH"/>
    <property type="match status" value="1"/>
</dbReference>
<dbReference type="PANTHER" id="PTHR22903">
    <property type="entry name" value="PLEKHH PROTEIN"/>
    <property type="match status" value="1"/>
</dbReference>
<organism evidence="8 9">
    <name type="scientific">Callaeas wilsoni</name>
    <name type="common">North Island kokako</name>
    <dbReference type="NCBI Taxonomy" id="1347786"/>
    <lineage>
        <taxon>Eukaryota</taxon>
        <taxon>Metazoa</taxon>
        <taxon>Chordata</taxon>
        <taxon>Craniata</taxon>
        <taxon>Vertebrata</taxon>
        <taxon>Euteleostomi</taxon>
        <taxon>Archelosauria</taxon>
        <taxon>Archosauria</taxon>
        <taxon>Dinosauria</taxon>
        <taxon>Saurischia</taxon>
        <taxon>Theropoda</taxon>
        <taxon>Coelurosauria</taxon>
        <taxon>Aves</taxon>
        <taxon>Neognathae</taxon>
        <taxon>Neoaves</taxon>
        <taxon>Telluraves</taxon>
        <taxon>Australaves</taxon>
        <taxon>Passeriformes</taxon>
        <taxon>Corvoidea</taxon>
        <taxon>Callaeidae</taxon>
        <taxon>Callaeas</taxon>
    </lineage>
</organism>
<feature type="region of interest" description="Disordered" evidence="4">
    <location>
        <begin position="394"/>
        <end position="431"/>
    </location>
</feature>
<dbReference type="InterPro" id="IPR000299">
    <property type="entry name" value="FERM_domain"/>
</dbReference>
<feature type="coiled-coil region" evidence="3">
    <location>
        <begin position="29"/>
        <end position="159"/>
    </location>
</feature>
<dbReference type="SMART" id="SM00139">
    <property type="entry name" value="MyTH4"/>
    <property type="match status" value="1"/>
</dbReference>
<dbReference type="Gene3D" id="1.20.80.10">
    <property type="match status" value="1"/>
</dbReference>
<dbReference type="InterPro" id="IPR035963">
    <property type="entry name" value="FERM_2"/>
</dbReference>
<dbReference type="PROSITE" id="PS51016">
    <property type="entry name" value="MYTH4"/>
    <property type="match status" value="1"/>
</dbReference>
<dbReference type="SUPFAM" id="SSF50729">
    <property type="entry name" value="PH domain-like"/>
    <property type="match status" value="2"/>
</dbReference>
<dbReference type="InterPro" id="IPR014352">
    <property type="entry name" value="FERM/acyl-CoA-bd_prot_sf"/>
</dbReference>
<dbReference type="SMART" id="SM00233">
    <property type="entry name" value="PH"/>
    <property type="match status" value="2"/>
</dbReference>
<dbReference type="Gene3D" id="3.10.20.90">
    <property type="entry name" value="Phosphatidylinositol 3-kinase Catalytic Subunit, Chain A, domain 1"/>
    <property type="match status" value="1"/>
</dbReference>
<evidence type="ECO:0000256" key="1">
    <source>
        <dbReference type="ARBA" id="ARBA00022737"/>
    </source>
</evidence>
<dbReference type="InterPro" id="IPR019749">
    <property type="entry name" value="Band_41_domain"/>
</dbReference>
<dbReference type="InterPro" id="IPR019748">
    <property type="entry name" value="FERM_central"/>
</dbReference>
<dbReference type="InterPro" id="IPR001849">
    <property type="entry name" value="PH_domain"/>
</dbReference>
<evidence type="ECO:0000256" key="2">
    <source>
        <dbReference type="ARBA" id="ARBA00023054"/>
    </source>
</evidence>
<feature type="domain" description="PH" evidence="5">
    <location>
        <begin position="700"/>
        <end position="808"/>
    </location>
</feature>
<dbReference type="EMBL" id="VWPU01018317">
    <property type="protein sequence ID" value="NXY64358.1"/>
    <property type="molecule type" value="Genomic_DNA"/>
</dbReference>
<dbReference type="CDD" id="cd14473">
    <property type="entry name" value="FERM_B-lobe"/>
    <property type="match status" value="1"/>
</dbReference>
<dbReference type="InterPro" id="IPR038185">
    <property type="entry name" value="MyTH4_dom_sf"/>
</dbReference>
<feature type="domain" description="MyTH4" evidence="7">
    <location>
        <begin position="844"/>
        <end position="998"/>
    </location>
</feature>
<dbReference type="GO" id="GO:0005856">
    <property type="term" value="C:cytoskeleton"/>
    <property type="evidence" value="ECO:0007669"/>
    <property type="project" value="InterPro"/>
</dbReference>
<reference evidence="8 9" key="1">
    <citation type="submission" date="2019-09" db="EMBL/GenBank/DDBJ databases">
        <title>Bird 10,000 Genomes (B10K) Project - Family phase.</title>
        <authorList>
            <person name="Zhang G."/>
        </authorList>
    </citation>
    <scope>NUCLEOTIDE SEQUENCE [LARGE SCALE GENOMIC DNA]</scope>
    <source>
        <strain evidence="8">B10K-OTA-212792</strain>
        <tissue evidence="8">Blood</tissue>
    </source>
</reference>